<name>A0A841EQ59_9BACT</name>
<comment type="caution">
    <text evidence="2">The sequence shown here is derived from an EMBL/GenBank/DDBJ whole genome shotgun (WGS) entry which is preliminary data.</text>
</comment>
<protein>
    <submittedName>
        <fullName evidence="2">Uncharacterized protein</fullName>
    </submittedName>
</protein>
<organism evidence="2 3">
    <name type="scientific">Arcicella rosea</name>
    <dbReference type="NCBI Taxonomy" id="502909"/>
    <lineage>
        <taxon>Bacteria</taxon>
        <taxon>Pseudomonadati</taxon>
        <taxon>Bacteroidota</taxon>
        <taxon>Cytophagia</taxon>
        <taxon>Cytophagales</taxon>
        <taxon>Flectobacillaceae</taxon>
        <taxon>Arcicella</taxon>
    </lineage>
</organism>
<dbReference type="Proteomes" id="UP000524404">
    <property type="component" value="Unassembled WGS sequence"/>
</dbReference>
<evidence type="ECO:0000313" key="2">
    <source>
        <dbReference type="EMBL" id="MBB6003133.1"/>
    </source>
</evidence>
<dbReference type="EMBL" id="JACHKT010000010">
    <property type="protein sequence ID" value="MBB6003133.1"/>
    <property type="molecule type" value="Genomic_DNA"/>
</dbReference>
<feature type="coiled-coil region" evidence="1">
    <location>
        <begin position="10"/>
        <end position="63"/>
    </location>
</feature>
<proteinExistence type="predicted"/>
<evidence type="ECO:0000256" key="1">
    <source>
        <dbReference type="SAM" id="Coils"/>
    </source>
</evidence>
<sequence>METTKEQIEKEAAKHKAETFAKKAEVLKAEATEKIDEAKLAALDLAEKAADKFEEIKEKVKKAL</sequence>
<dbReference type="AlphaFoldDB" id="A0A841EQ59"/>
<keyword evidence="1" id="KW-0175">Coiled coil</keyword>
<reference evidence="2 3" key="1">
    <citation type="submission" date="2020-08" db="EMBL/GenBank/DDBJ databases">
        <title>Functional genomics of gut bacteria from endangered species of beetles.</title>
        <authorList>
            <person name="Carlos-Shanley C."/>
        </authorList>
    </citation>
    <scope>NUCLEOTIDE SEQUENCE [LARGE SCALE GENOMIC DNA]</scope>
    <source>
        <strain evidence="2 3">S00070</strain>
    </source>
</reference>
<keyword evidence="3" id="KW-1185">Reference proteome</keyword>
<gene>
    <name evidence="2" type="ORF">HNP25_001785</name>
</gene>
<accession>A0A841EQ59</accession>
<evidence type="ECO:0000313" key="3">
    <source>
        <dbReference type="Proteomes" id="UP000524404"/>
    </source>
</evidence>
<dbReference type="RefSeq" id="WP_184133392.1">
    <property type="nucleotide sequence ID" value="NZ_JACHKT010000010.1"/>
</dbReference>